<comment type="similarity">
    <text evidence="4">Belongs to the archaeal riboflavin kinase family.</text>
</comment>
<dbReference type="Proteomes" id="UP000070565">
    <property type="component" value="Unassembled WGS sequence"/>
</dbReference>
<keyword evidence="12" id="KW-0418">Kinase</keyword>
<sequence length="217" mass="24240">MRHFPLLLELARMGAYTKPCRITSKEVAERLCSSQQSAARWLAELSEVGFIDRTTDSQGQIVQLTSKGIQVLHSLYQDLDKIFGTPSRKVSLSGKVVSGLGEGSYYMGQEGYQSQFKKKLGFKPYPATLDVELNGESFKIKEMLQGARGIHIDGFTTNKRSFGDVKCFRAKVDGKEAALVFPVRTHLEDVIEVISPHRLREELGLEEGDEIVVEVEV</sequence>
<dbReference type="SUPFAM" id="SSF46785">
    <property type="entry name" value="Winged helix' DNA-binding domain"/>
    <property type="match status" value="1"/>
</dbReference>
<accession>A0A133VAS5</accession>
<dbReference type="InterPro" id="IPR023602">
    <property type="entry name" value="Riboflavin_kinase_CTP-dep"/>
</dbReference>
<dbReference type="PANTHER" id="PTHR40706">
    <property type="entry name" value="RIBOFLAVIN KINASE"/>
    <property type="match status" value="1"/>
</dbReference>
<evidence type="ECO:0000256" key="14">
    <source>
        <dbReference type="ARBA" id="ARBA00029789"/>
    </source>
</evidence>
<keyword evidence="7" id="KW-0285">Flavoprotein</keyword>
<evidence type="ECO:0000256" key="4">
    <source>
        <dbReference type="ARBA" id="ARBA00006428"/>
    </source>
</evidence>
<keyword evidence="11" id="KW-0547">Nucleotide-binding</keyword>
<evidence type="ECO:0000313" key="20">
    <source>
        <dbReference type="Proteomes" id="UP000070565"/>
    </source>
</evidence>
<dbReference type="EMBL" id="LHXZ01000011">
    <property type="protein sequence ID" value="KXB03507.1"/>
    <property type="molecule type" value="Genomic_DNA"/>
</dbReference>
<dbReference type="GO" id="GO:0046872">
    <property type="term" value="F:metal ion binding"/>
    <property type="evidence" value="ECO:0007669"/>
    <property type="project" value="UniProtKB-KW"/>
</dbReference>
<comment type="catalytic activity">
    <reaction evidence="17">
        <text>riboflavin + CTP = CDP + FMN + H(+)</text>
        <dbReference type="Rhea" id="RHEA:25021"/>
        <dbReference type="ChEBI" id="CHEBI:15378"/>
        <dbReference type="ChEBI" id="CHEBI:37563"/>
        <dbReference type="ChEBI" id="CHEBI:57986"/>
        <dbReference type="ChEBI" id="CHEBI:58069"/>
        <dbReference type="ChEBI" id="CHEBI:58210"/>
        <dbReference type="EC" id="2.7.1.161"/>
    </reaction>
</comment>
<evidence type="ECO:0000256" key="5">
    <source>
        <dbReference type="ARBA" id="ARBA00011987"/>
    </source>
</evidence>
<dbReference type="EC" id="2.7.1.161" evidence="5"/>
<dbReference type="GO" id="GO:0000166">
    <property type="term" value="F:nucleotide binding"/>
    <property type="evidence" value="ECO:0007669"/>
    <property type="project" value="UniProtKB-KW"/>
</dbReference>
<dbReference type="GO" id="GO:0009231">
    <property type="term" value="P:riboflavin biosynthetic process"/>
    <property type="evidence" value="ECO:0007669"/>
    <property type="project" value="InterPro"/>
</dbReference>
<dbReference type="InterPro" id="IPR039063">
    <property type="entry name" value="RibK_CTP-dep"/>
</dbReference>
<comment type="function">
    <text evidence="2">Catalyzes the CTP-dependent phosphorylation of riboflavin (vitamin B2) to form flavin mononucleotide (FMN).</text>
</comment>
<keyword evidence="20" id="KW-1185">Reference proteome</keyword>
<dbReference type="GO" id="GO:0009398">
    <property type="term" value="P:FMN biosynthetic process"/>
    <property type="evidence" value="ECO:0007669"/>
    <property type="project" value="UniProtKB-UniPathway"/>
</dbReference>
<dbReference type="SUPFAM" id="SSF82114">
    <property type="entry name" value="Riboflavin kinase-like"/>
    <property type="match status" value="1"/>
</dbReference>
<feature type="domain" description="Riboflavin kinase" evidence="18">
    <location>
        <begin position="96"/>
        <end position="215"/>
    </location>
</feature>
<evidence type="ECO:0000256" key="12">
    <source>
        <dbReference type="ARBA" id="ARBA00022777"/>
    </source>
</evidence>
<comment type="pathway">
    <text evidence="3">Cofactor biosynthesis; FMN biosynthesis; FMN from riboflavin (CTP route): step 1/1.</text>
</comment>
<keyword evidence="13" id="KW-0460">Magnesium</keyword>
<dbReference type="Gene3D" id="1.10.10.10">
    <property type="entry name" value="Winged helix-like DNA-binding domain superfamily/Winged helix DNA-binding domain"/>
    <property type="match status" value="1"/>
</dbReference>
<protein>
    <recommendedName>
        <fullName evidence="6">Riboflavin kinase</fullName>
        <ecNumber evidence="5">2.7.1.161</ecNumber>
    </recommendedName>
    <alternativeName>
        <fullName evidence="15">CTP-dependent riboflavin kinase</fullName>
    </alternativeName>
    <alternativeName>
        <fullName evidence="16">CTP:riboflavin 5'-phosphotransferase</fullName>
    </alternativeName>
    <alternativeName>
        <fullName evidence="14">Flavokinase</fullName>
    </alternativeName>
</protein>
<comment type="caution">
    <text evidence="19">The sequence shown here is derived from an EMBL/GenBank/DDBJ whole genome shotgun (WGS) entry which is preliminary data.</text>
</comment>
<evidence type="ECO:0000256" key="3">
    <source>
        <dbReference type="ARBA" id="ARBA00005219"/>
    </source>
</evidence>
<name>A0A133VAS5_9EURY</name>
<evidence type="ECO:0000256" key="9">
    <source>
        <dbReference type="ARBA" id="ARBA00022679"/>
    </source>
</evidence>
<dbReference type="UniPathway" id="UPA00276">
    <property type="reaction ID" value="UER00929"/>
</dbReference>
<evidence type="ECO:0000256" key="15">
    <source>
        <dbReference type="ARBA" id="ARBA00030544"/>
    </source>
</evidence>
<comment type="cofactor">
    <cofactor evidence="1">
        <name>Mg(2+)</name>
        <dbReference type="ChEBI" id="CHEBI:18420"/>
    </cofactor>
</comment>
<evidence type="ECO:0000256" key="1">
    <source>
        <dbReference type="ARBA" id="ARBA00001946"/>
    </source>
</evidence>
<keyword evidence="9" id="KW-0808">Transferase</keyword>
<evidence type="ECO:0000256" key="16">
    <source>
        <dbReference type="ARBA" id="ARBA00033116"/>
    </source>
</evidence>
<evidence type="ECO:0000256" key="8">
    <source>
        <dbReference type="ARBA" id="ARBA00022643"/>
    </source>
</evidence>
<evidence type="ECO:0000256" key="6">
    <source>
        <dbReference type="ARBA" id="ARBA00017394"/>
    </source>
</evidence>
<evidence type="ECO:0000256" key="10">
    <source>
        <dbReference type="ARBA" id="ARBA00022723"/>
    </source>
</evidence>
<organism evidence="19 20">
    <name type="scientific">candidate division MSBL1 archaeon SCGC-AAA261F19</name>
    <dbReference type="NCBI Taxonomy" id="1698275"/>
    <lineage>
        <taxon>Archaea</taxon>
        <taxon>Methanobacteriati</taxon>
        <taxon>Methanobacteriota</taxon>
        <taxon>candidate division MSBL1</taxon>
    </lineage>
</organism>
<dbReference type="InterPro" id="IPR023465">
    <property type="entry name" value="Riboflavin_kinase_dom_sf"/>
</dbReference>
<reference evidence="19 20" key="1">
    <citation type="journal article" date="2016" name="Sci. Rep.">
        <title>Metabolic traits of an uncultured archaeal lineage -MSBL1- from brine pools of the Red Sea.</title>
        <authorList>
            <person name="Mwirichia R."/>
            <person name="Alam I."/>
            <person name="Rashid M."/>
            <person name="Vinu M."/>
            <person name="Ba-Alawi W."/>
            <person name="Anthony Kamau A."/>
            <person name="Kamanda Ngugi D."/>
            <person name="Goker M."/>
            <person name="Klenk H.P."/>
            <person name="Bajic V."/>
            <person name="Stingl U."/>
        </authorList>
    </citation>
    <scope>NUCLEOTIDE SEQUENCE [LARGE SCALE GENOMIC DNA]</scope>
    <source>
        <strain evidence="19">SCGC-AAA261F19</strain>
    </source>
</reference>
<dbReference type="AlphaFoldDB" id="A0A133VAS5"/>
<dbReference type="Pfam" id="PF01982">
    <property type="entry name" value="CTP-dep_RFKase"/>
    <property type="match status" value="1"/>
</dbReference>
<keyword evidence="10" id="KW-0479">Metal-binding</keyword>
<dbReference type="PANTHER" id="PTHR40706:SF1">
    <property type="entry name" value="RIBOFLAVIN KINASE"/>
    <property type="match status" value="1"/>
</dbReference>
<dbReference type="Gene3D" id="2.40.30.30">
    <property type="entry name" value="Riboflavin kinase-like"/>
    <property type="match status" value="1"/>
</dbReference>
<evidence type="ECO:0000256" key="7">
    <source>
        <dbReference type="ARBA" id="ARBA00022630"/>
    </source>
</evidence>
<evidence type="ECO:0000256" key="11">
    <source>
        <dbReference type="ARBA" id="ARBA00022741"/>
    </source>
</evidence>
<keyword evidence="8" id="KW-0288">FMN</keyword>
<dbReference type="GO" id="GO:0008531">
    <property type="term" value="F:riboflavin kinase activity"/>
    <property type="evidence" value="ECO:0007669"/>
    <property type="project" value="InterPro"/>
</dbReference>
<dbReference type="InterPro" id="IPR036388">
    <property type="entry name" value="WH-like_DNA-bd_sf"/>
</dbReference>
<gene>
    <name evidence="19" type="ORF">AKJ45_01420</name>
</gene>
<evidence type="ECO:0000256" key="2">
    <source>
        <dbReference type="ARBA" id="ARBA00003072"/>
    </source>
</evidence>
<evidence type="ECO:0000256" key="13">
    <source>
        <dbReference type="ARBA" id="ARBA00022842"/>
    </source>
</evidence>
<evidence type="ECO:0000256" key="17">
    <source>
        <dbReference type="ARBA" id="ARBA00047857"/>
    </source>
</evidence>
<proteinExistence type="inferred from homology"/>
<dbReference type="InterPro" id="IPR036390">
    <property type="entry name" value="WH_DNA-bd_sf"/>
</dbReference>
<evidence type="ECO:0000259" key="18">
    <source>
        <dbReference type="Pfam" id="PF01982"/>
    </source>
</evidence>
<evidence type="ECO:0000313" key="19">
    <source>
        <dbReference type="EMBL" id="KXB03507.1"/>
    </source>
</evidence>